<dbReference type="EMBL" id="JACSDY010000005">
    <property type="protein sequence ID" value="KAF7427307.1"/>
    <property type="molecule type" value="Genomic_DNA"/>
</dbReference>
<name>A0A834UB53_VESPE</name>
<feature type="region of interest" description="Disordered" evidence="1">
    <location>
        <begin position="1"/>
        <end position="22"/>
    </location>
</feature>
<protein>
    <submittedName>
        <fullName evidence="2">Uncharacterized protein</fullName>
    </submittedName>
</protein>
<evidence type="ECO:0000256" key="1">
    <source>
        <dbReference type="SAM" id="MobiDB-lite"/>
    </source>
</evidence>
<evidence type="ECO:0000313" key="3">
    <source>
        <dbReference type="Proteomes" id="UP000600918"/>
    </source>
</evidence>
<feature type="compositionally biased region" description="Basic and acidic residues" evidence="1">
    <location>
        <begin position="7"/>
        <end position="19"/>
    </location>
</feature>
<evidence type="ECO:0000313" key="2">
    <source>
        <dbReference type="EMBL" id="KAF7427307.1"/>
    </source>
</evidence>
<proteinExistence type="predicted"/>
<comment type="caution">
    <text evidence="2">The sequence shown here is derived from an EMBL/GenBank/DDBJ whole genome shotgun (WGS) entry which is preliminary data.</text>
</comment>
<gene>
    <name evidence="2" type="ORF">H0235_007001</name>
</gene>
<accession>A0A834UB53</accession>
<reference evidence="2" key="1">
    <citation type="journal article" date="2020" name="G3 (Bethesda)">
        <title>High-Quality Assemblies for Three Invasive Social Wasps from the &lt;i&gt;Vespula&lt;/i&gt; Genus.</title>
        <authorList>
            <person name="Harrop T.W.R."/>
            <person name="Guhlin J."/>
            <person name="McLaughlin G.M."/>
            <person name="Permina E."/>
            <person name="Stockwell P."/>
            <person name="Gilligan J."/>
            <person name="Le Lec M.F."/>
            <person name="Gruber M.A.M."/>
            <person name="Quinn O."/>
            <person name="Lovegrove M."/>
            <person name="Duncan E.J."/>
            <person name="Remnant E.J."/>
            <person name="Van Eeckhoven J."/>
            <person name="Graham B."/>
            <person name="Knapp R.A."/>
            <person name="Langford K.W."/>
            <person name="Kronenberg Z."/>
            <person name="Press M.O."/>
            <person name="Eacker S.M."/>
            <person name="Wilson-Rankin E.E."/>
            <person name="Purcell J."/>
            <person name="Lester P.J."/>
            <person name="Dearden P.K."/>
        </authorList>
    </citation>
    <scope>NUCLEOTIDE SEQUENCE</scope>
    <source>
        <strain evidence="2">Volc-1</strain>
    </source>
</reference>
<keyword evidence="3" id="KW-1185">Reference proteome</keyword>
<dbReference type="Proteomes" id="UP000600918">
    <property type="component" value="Unassembled WGS sequence"/>
</dbReference>
<organism evidence="2 3">
    <name type="scientific">Vespula pensylvanica</name>
    <name type="common">Western yellow jacket</name>
    <name type="synonym">Wasp</name>
    <dbReference type="NCBI Taxonomy" id="30213"/>
    <lineage>
        <taxon>Eukaryota</taxon>
        <taxon>Metazoa</taxon>
        <taxon>Ecdysozoa</taxon>
        <taxon>Arthropoda</taxon>
        <taxon>Hexapoda</taxon>
        <taxon>Insecta</taxon>
        <taxon>Pterygota</taxon>
        <taxon>Neoptera</taxon>
        <taxon>Endopterygota</taxon>
        <taxon>Hymenoptera</taxon>
        <taxon>Apocrita</taxon>
        <taxon>Aculeata</taxon>
        <taxon>Vespoidea</taxon>
        <taxon>Vespidae</taxon>
        <taxon>Vespinae</taxon>
        <taxon>Vespula</taxon>
    </lineage>
</organism>
<sequence>MGLPARDTSERRNKNEPRKGISKVQDMDLIEVLWKQDVDLGFTLVEPTSTSCKKKVASTSDKESEDEIEKLKALEAINATNQKKRHVIFQWKGTSGLASPIRLLEIVVQGLARFGGWTGRAFKKSIREPMKREDELTSVG</sequence>
<dbReference type="AlphaFoldDB" id="A0A834UB53"/>